<dbReference type="CDD" id="cd04869">
    <property type="entry name" value="ACT_GcvR_2"/>
    <property type="match status" value="1"/>
</dbReference>
<comment type="caution">
    <text evidence="2">The sequence shown here is derived from an EMBL/GenBank/DDBJ whole genome shotgun (WGS) entry which is preliminary data.</text>
</comment>
<dbReference type="Pfam" id="PF13740">
    <property type="entry name" value="ACT_6"/>
    <property type="match status" value="2"/>
</dbReference>
<dbReference type="InterPro" id="IPR045865">
    <property type="entry name" value="ACT-like_dom_sf"/>
</dbReference>
<evidence type="ECO:0000313" key="3">
    <source>
        <dbReference type="Proteomes" id="UP001652504"/>
    </source>
</evidence>
<proteinExistence type="predicted"/>
<keyword evidence="1" id="KW-0963">Cytoplasm</keyword>
<dbReference type="Gene3D" id="3.30.70.260">
    <property type="match status" value="2"/>
</dbReference>
<comment type="subcellular location">
    <subcellularLocation>
        <location evidence="1">Cytoplasm</location>
    </subcellularLocation>
</comment>
<reference evidence="2 3" key="1">
    <citation type="submission" date="2022-10" db="EMBL/GenBank/DDBJ databases">
        <title>Aestuariibacter sp. AA17 isolated from Montipora capitata coral fragment.</title>
        <authorList>
            <person name="Emsley S.A."/>
            <person name="Pfannmuller K.M."/>
            <person name="Loughran R.M."/>
            <person name="Shlafstein M."/>
            <person name="Papke E."/>
            <person name="Saw J.H."/>
            <person name="Ushijima B."/>
            <person name="Videau P."/>
        </authorList>
    </citation>
    <scope>NUCLEOTIDE SEQUENCE [LARGE SCALE GENOMIC DNA]</scope>
    <source>
        <strain evidence="2 3">AA17</strain>
    </source>
</reference>
<keyword evidence="3" id="KW-1185">Reference proteome</keyword>
<dbReference type="InterPro" id="IPR050990">
    <property type="entry name" value="UPF0237/GcvR_regulator"/>
</dbReference>
<keyword evidence="1" id="KW-0678">Repressor</keyword>
<evidence type="ECO:0000256" key="1">
    <source>
        <dbReference type="PIRNR" id="PIRNR028103"/>
    </source>
</evidence>
<keyword evidence="1" id="KW-0804">Transcription</keyword>
<dbReference type="RefSeq" id="WP_263712218.1">
    <property type="nucleotide sequence ID" value="NZ_JAOWKX010000004.1"/>
</dbReference>
<protein>
    <recommendedName>
        <fullName evidence="1">Glycine cleavage system transcriptional repressor</fullName>
    </recommendedName>
</protein>
<dbReference type="PANTHER" id="PTHR34875">
    <property type="entry name" value="UPF0237 PROTEIN MJ1558"/>
    <property type="match status" value="1"/>
</dbReference>
<dbReference type="PANTHER" id="PTHR34875:SF6">
    <property type="entry name" value="UPF0237 PROTEIN MJ1558"/>
    <property type="match status" value="1"/>
</dbReference>
<organism evidence="2 3">
    <name type="scientific">Fluctibacter corallii</name>
    <dbReference type="NCBI Taxonomy" id="2984329"/>
    <lineage>
        <taxon>Bacteria</taxon>
        <taxon>Pseudomonadati</taxon>
        <taxon>Pseudomonadota</taxon>
        <taxon>Gammaproteobacteria</taxon>
        <taxon>Alteromonadales</taxon>
        <taxon>Alteromonadaceae</taxon>
        <taxon>Fluctibacter</taxon>
    </lineage>
</organism>
<gene>
    <name evidence="2" type="ORF">OE749_09540</name>
</gene>
<name>A0ABT3A8K3_9ALTE</name>
<dbReference type="SUPFAM" id="SSF55021">
    <property type="entry name" value="ACT-like"/>
    <property type="match status" value="2"/>
</dbReference>
<dbReference type="PIRSF" id="PIRSF028103">
    <property type="entry name" value="GcvR"/>
    <property type="match status" value="1"/>
</dbReference>
<sequence>MKPMIFTLVGKDKPGLIDSLAKTVYALKGNWTGSNFSHMAGHLAGFVHVDVPEEHHQALLDAFEAHPDLRIHLVPGEANTPENEKVVLVDVMGNDKTGIVQELTSVLHQFNINIIKFDSSCEPAPNWGGTLFKAQAKVAVPRGFDLDALTDALEDIANDLVVDIEIRR</sequence>
<dbReference type="EMBL" id="JAOWKX010000004">
    <property type="protein sequence ID" value="MCV2884938.1"/>
    <property type="molecule type" value="Genomic_DNA"/>
</dbReference>
<evidence type="ECO:0000313" key="2">
    <source>
        <dbReference type="EMBL" id="MCV2884938.1"/>
    </source>
</evidence>
<dbReference type="Proteomes" id="UP001652504">
    <property type="component" value="Unassembled WGS sequence"/>
</dbReference>
<accession>A0ABT3A8K3</accession>
<dbReference type="InterPro" id="IPR016867">
    <property type="entry name" value="GcvR"/>
</dbReference>